<accession>A0ABS4BDB0</accession>
<sequence>MPLHAWNAPASVKGAGTFAARRIAAQTQIHARSTGCQSPAAFGVALGAASSPARIALRSMPTLGEGSFGSEPGLGASSGSYPLEDTAPEFEPKLVVADVPISLDRARASTFELLIVESPWVALSCVASGEASLPDWMLLPIDVEELLPAVCAPAWPAIVTPRATVATATIRDVCFNMMMPPTMRSSGLVWLAPQSKAG</sequence>
<proteinExistence type="predicted"/>
<reference evidence="1 2" key="1">
    <citation type="submission" date="2021-04" db="EMBL/GenBank/DDBJ databases">
        <title>Whole genome sequence of Jiella sp. KSK16Y-1.</title>
        <authorList>
            <person name="Tuo L."/>
        </authorList>
    </citation>
    <scope>NUCLEOTIDE SEQUENCE [LARGE SCALE GENOMIC DNA]</scope>
    <source>
        <strain evidence="1 2">KSK16Y-1</strain>
    </source>
</reference>
<dbReference type="EMBL" id="JAGJCF010000001">
    <property type="protein sequence ID" value="MBP0614059.1"/>
    <property type="molecule type" value="Genomic_DNA"/>
</dbReference>
<protein>
    <submittedName>
        <fullName evidence="1">Uncharacterized protein</fullName>
    </submittedName>
</protein>
<gene>
    <name evidence="1" type="ORF">J6595_00465</name>
</gene>
<evidence type="ECO:0000313" key="2">
    <source>
        <dbReference type="Proteomes" id="UP000678276"/>
    </source>
</evidence>
<comment type="caution">
    <text evidence="1">The sequence shown here is derived from an EMBL/GenBank/DDBJ whole genome shotgun (WGS) entry which is preliminary data.</text>
</comment>
<organism evidence="1 2">
    <name type="scientific">Jiella mangrovi</name>
    <dbReference type="NCBI Taxonomy" id="2821407"/>
    <lineage>
        <taxon>Bacteria</taxon>
        <taxon>Pseudomonadati</taxon>
        <taxon>Pseudomonadota</taxon>
        <taxon>Alphaproteobacteria</taxon>
        <taxon>Hyphomicrobiales</taxon>
        <taxon>Aurantimonadaceae</taxon>
        <taxon>Jiella</taxon>
    </lineage>
</organism>
<dbReference type="RefSeq" id="WP_209592464.1">
    <property type="nucleotide sequence ID" value="NZ_JAGJCF010000001.1"/>
</dbReference>
<name>A0ABS4BDB0_9HYPH</name>
<keyword evidence="2" id="KW-1185">Reference proteome</keyword>
<dbReference type="Proteomes" id="UP000678276">
    <property type="component" value="Unassembled WGS sequence"/>
</dbReference>
<evidence type="ECO:0000313" key="1">
    <source>
        <dbReference type="EMBL" id="MBP0614059.1"/>
    </source>
</evidence>